<evidence type="ECO:0008006" key="4">
    <source>
        <dbReference type="Google" id="ProtNLM"/>
    </source>
</evidence>
<dbReference type="KEGG" id="mnt:21396238"/>
<dbReference type="EMBL" id="KE346316">
    <property type="protein sequence ID" value="EXC32935.1"/>
    <property type="molecule type" value="Genomic_DNA"/>
</dbReference>
<gene>
    <name evidence="2" type="ORF">L484_013050</name>
</gene>
<dbReference type="InterPro" id="IPR003676">
    <property type="entry name" value="SAUR_fam"/>
</dbReference>
<evidence type="ECO:0000313" key="3">
    <source>
        <dbReference type="Proteomes" id="UP000030645"/>
    </source>
</evidence>
<dbReference type="PANTHER" id="PTHR31374:SF9">
    <property type="entry name" value="AUXIN-RESPONSIVE FAMILY PROTEIN"/>
    <property type="match status" value="1"/>
</dbReference>
<dbReference type="Proteomes" id="UP000030645">
    <property type="component" value="Unassembled WGS sequence"/>
</dbReference>
<reference evidence="3" key="1">
    <citation type="submission" date="2013-01" db="EMBL/GenBank/DDBJ databases">
        <title>Draft Genome Sequence of a Mulberry Tree, Morus notabilis C.K. Schneid.</title>
        <authorList>
            <person name="He N."/>
            <person name="Zhao S."/>
        </authorList>
    </citation>
    <scope>NUCLEOTIDE SEQUENCE</scope>
</reference>
<proteinExistence type="inferred from homology"/>
<protein>
    <recommendedName>
        <fullName evidence="4">Indole-3-acetic acid-induced protein ARG7</fullName>
    </recommendedName>
</protein>
<dbReference type="GO" id="GO:0009733">
    <property type="term" value="P:response to auxin"/>
    <property type="evidence" value="ECO:0007669"/>
    <property type="project" value="InterPro"/>
</dbReference>
<accession>W9SYD7</accession>
<dbReference type="OrthoDB" id="1840940at2759"/>
<sequence>MKIFMKISFFRRRFNNKRRKEGTISVLKQAFRAHKWEKKVTIWRPKKYKSIPKDVPKGHLAVYVGEECKRYVINITSLKHPLFQALLRHVEDVFQFANGSRLCIPCDEYVFLSVLQCIRFERDWRFSLSLRK</sequence>
<dbReference type="Pfam" id="PF02519">
    <property type="entry name" value="Auxin_inducible"/>
    <property type="match status" value="1"/>
</dbReference>
<dbReference type="AlphaFoldDB" id="W9SYD7"/>
<evidence type="ECO:0000256" key="1">
    <source>
        <dbReference type="ARBA" id="ARBA00006974"/>
    </source>
</evidence>
<dbReference type="STRING" id="981085.W9SYD7"/>
<keyword evidence="3" id="KW-1185">Reference proteome</keyword>
<name>W9SYD7_9ROSA</name>
<organism evidence="2 3">
    <name type="scientific">Morus notabilis</name>
    <dbReference type="NCBI Taxonomy" id="981085"/>
    <lineage>
        <taxon>Eukaryota</taxon>
        <taxon>Viridiplantae</taxon>
        <taxon>Streptophyta</taxon>
        <taxon>Embryophyta</taxon>
        <taxon>Tracheophyta</taxon>
        <taxon>Spermatophyta</taxon>
        <taxon>Magnoliopsida</taxon>
        <taxon>eudicotyledons</taxon>
        <taxon>Gunneridae</taxon>
        <taxon>Pentapetalae</taxon>
        <taxon>rosids</taxon>
        <taxon>fabids</taxon>
        <taxon>Rosales</taxon>
        <taxon>Moraceae</taxon>
        <taxon>Moreae</taxon>
        <taxon>Morus</taxon>
    </lineage>
</organism>
<dbReference type="PANTHER" id="PTHR31374">
    <property type="entry name" value="AUXIN-INDUCED PROTEIN-LIKE-RELATED"/>
    <property type="match status" value="1"/>
</dbReference>
<evidence type="ECO:0000313" key="2">
    <source>
        <dbReference type="EMBL" id="EXC32935.1"/>
    </source>
</evidence>
<comment type="similarity">
    <text evidence="1">Belongs to the ARG7 family.</text>
</comment>